<comment type="caution">
    <text evidence="2">The sequence shown here is derived from an EMBL/GenBank/DDBJ whole genome shotgun (WGS) entry which is preliminary data.</text>
</comment>
<dbReference type="GO" id="GO:0005524">
    <property type="term" value="F:ATP binding"/>
    <property type="evidence" value="ECO:0007669"/>
    <property type="project" value="UniProtKB-KW"/>
</dbReference>
<dbReference type="Gene3D" id="1.10.8.60">
    <property type="match status" value="1"/>
</dbReference>
<sequence length="104" mass="11227">MEVRTRKLSRGEALNFLERGFAEAGMKVDREKVEAAVEELDGIIGWLTYCGYLRVGERGDLGRVVEEAVELARSEFESFPLQGSAGGTGSCSSRWLRAPGSGGG</sequence>
<organism evidence="2">
    <name type="scientific">Thermofilum pendens</name>
    <dbReference type="NCBI Taxonomy" id="2269"/>
    <lineage>
        <taxon>Archaea</taxon>
        <taxon>Thermoproteota</taxon>
        <taxon>Thermoprotei</taxon>
        <taxon>Thermofilales</taxon>
        <taxon>Thermofilaceae</taxon>
        <taxon>Thermofilum</taxon>
    </lineage>
</organism>
<evidence type="ECO:0000313" key="2">
    <source>
        <dbReference type="EMBL" id="HGI44059.1"/>
    </source>
</evidence>
<proteinExistence type="predicted"/>
<reference evidence="2" key="1">
    <citation type="journal article" date="2020" name="mSystems">
        <title>Genome- and Community-Level Interaction Insights into Carbon Utilization and Element Cycling Functions of Hydrothermarchaeota in Hydrothermal Sediment.</title>
        <authorList>
            <person name="Zhou Z."/>
            <person name="Liu Y."/>
            <person name="Xu W."/>
            <person name="Pan J."/>
            <person name="Luo Z.H."/>
            <person name="Li M."/>
        </authorList>
    </citation>
    <scope>NUCLEOTIDE SEQUENCE [LARGE SCALE GENOMIC DNA]</scope>
    <source>
        <strain evidence="2">SpSt-735</strain>
    </source>
</reference>
<keyword evidence="2" id="KW-0067">ATP-binding</keyword>
<feature type="region of interest" description="Disordered" evidence="1">
    <location>
        <begin position="81"/>
        <end position="104"/>
    </location>
</feature>
<dbReference type="PANTHER" id="PTHR34301">
    <property type="entry name" value="DNA-BINDING PROTEIN-RELATED"/>
    <property type="match status" value="1"/>
</dbReference>
<dbReference type="EMBL" id="DTFI01000181">
    <property type="protein sequence ID" value="HGI44059.1"/>
    <property type="molecule type" value="Genomic_DNA"/>
</dbReference>
<gene>
    <name evidence="2" type="ORF">ENV17_06725</name>
</gene>
<dbReference type="AlphaFoldDB" id="A0A7C4BBA5"/>
<evidence type="ECO:0000256" key="1">
    <source>
        <dbReference type="SAM" id="MobiDB-lite"/>
    </source>
</evidence>
<accession>A0A7C4BBA5</accession>
<protein>
    <submittedName>
        <fullName evidence="2">ATP-binding protein</fullName>
    </submittedName>
</protein>
<dbReference type="PANTHER" id="PTHR34301:SF8">
    <property type="entry name" value="ATPASE DOMAIN-CONTAINING PROTEIN"/>
    <property type="match status" value="1"/>
</dbReference>
<keyword evidence="2" id="KW-0547">Nucleotide-binding</keyword>
<name>A0A7C4BBA5_THEPE</name>